<evidence type="ECO:0000313" key="2">
    <source>
        <dbReference type="Proteomes" id="UP000320593"/>
    </source>
</evidence>
<dbReference type="Proteomes" id="UP000320593">
    <property type="component" value="Unassembled WGS sequence"/>
</dbReference>
<proteinExistence type="predicted"/>
<evidence type="ECO:0000313" key="1">
    <source>
        <dbReference type="EMBL" id="TWI82959.1"/>
    </source>
</evidence>
<organism evidence="1 2">
    <name type="scientific">Roseibium hamelinense</name>
    <dbReference type="NCBI Taxonomy" id="150831"/>
    <lineage>
        <taxon>Bacteria</taxon>
        <taxon>Pseudomonadati</taxon>
        <taxon>Pseudomonadota</taxon>
        <taxon>Alphaproteobacteria</taxon>
        <taxon>Hyphomicrobiales</taxon>
        <taxon>Stappiaceae</taxon>
        <taxon>Roseibium</taxon>
    </lineage>
</organism>
<accession>A0A562SNR5</accession>
<gene>
    <name evidence="1" type="ORF">JM93_03475</name>
</gene>
<name>A0A562SNR5_9HYPH</name>
<comment type="caution">
    <text evidence="1">The sequence shown here is derived from an EMBL/GenBank/DDBJ whole genome shotgun (WGS) entry which is preliminary data.</text>
</comment>
<dbReference type="AlphaFoldDB" id="A0A562SNR5"/>
<sequence length="142" mass="15341">MLLGVLIVDGGQIDTPSEQRQHVFEHIVGNVPAMLAQKGDGAAELDSIRMHVDADNEVEPTSPECLVITRAIAVFVASVEQDGTLELMGGLSLVETSLTLPAQRLARIPFDHKQGPFKATNLMKRLNQVIGFLCGGKHLEES</sequence>
<reference evidence="1 2" key="1">
    <citation type="submission" date="2019-07" db="EMBL/GenBank/DDBJ databases">
        <title>Genomic Encyclopedia of Archaeal and Bacterial Type Strains, Phase II (KMG-II): from individual species to whole genera.</title>
        <authorList>
            <person name="Goeker M."/>
        </authorList>
    </citation>
    <scope>NUCLEOTIDE SEQUENCE [LARGE SCALE GENOMIC DNA]</scope>
    <source>
        <strain evidence="1 2">ATCC BAA-252</strain>
    </source>
</reference>
<protein>
    <submittedName>
        <fullName evidence="1">Uncharacterized protein</fullName>
    </submittedName>
</protein>
<keyword evidence="2" id="KW-1185">Reference proteome</keyword>
<dbReference type="EMBL" id="VLLF01000008">
    <property type="protein sequence ID" value="TWI82959.1"/>
    <property type="molecule type" value="Genomic_DNA"/>
</dbReference>